<organism evidence="7 8">
    <name type="scientific">Uncinula necator</name>
    <name type="common">Grape powdery mildew</name>
    <dbReference type="NCBI Taxonomy" id="52586"/>
    <lineage>
        <taxon>Eukaryota</taxon>
        <taxon>Fungi</taxon>
        <taxon>Dikarya</taxon>
        <taxon>Ascomycota</taxon>
        <taxon>Pezizomycotina</taxon>
        <taxon>Leotiomycetes</taxon>
        <taxon>Erysiphales</taxon>
        <taxon>Erysiphaceae</taxon>
        <taxon>Erysiphe</taxon>
    </lineage>
</organism>
<proteinExistence type="inferred from homology"/>
<dbReference type="OMA" id="QTRCVQI"/>
<dbReference type="SUPFAM" id="SSF51219">
    <property type="entry name" value="TRAP-like"/>
    <property type="match status" value="1"/>
</dbReference>
<evidence type="ECO:0000313" key="7">
    <source>
        <dbReference type="EMBL" id="KHJ34187.1"/>
    </source>
</evidence>
<evidence type="ECO:0000256" key="4">
    <source>
        <dbReference type="ARBA" id="ARBA00022946"/>
    </source>
</evidence>
<comment type="similarity">
    <text evidence="2 6">Belongs to the AIM24 family.</text>
</comment>
<dbReference type="EMBL" id="JNVN01000998">
    <property type="protein sequence ID" value="KHJ34187.1"/>
    <property type="molecule type" value="Genomic_DNA"/>
</dbReference>
<reference evidence="7 8" key="1">
    <citation type="journal article" date="2014" name="BMC Genomics">
        <title>Adaptive genomic structural variation in the grape powdery mildew pathogen, Erysiphe necator.</title>
        <authorList>
            <person name="Jones L."/>
            <person name="Riaz S."/>
            <person name="Morales-Cruz A."/>
            <person name="Amrine K.C."/>
            <person name="McGuire B."/>
            <person name="Gubler W.D."/>
            <person name="Walker M.A."/>
            <person name="Cantu D."/>
        </authorList>
    </citation>
    <scope>NUCLEOTIDE SEQUENCE [LARGE SCALE GENOMIC DNA]</scope>
    <source>
        <strain evidence="8">c</strain>
    </source>
</reference>
<dbReference type="InterPro" id="IPR036983">
    <property type="entry name" value="AIM24_sf"/>
</dbReference>
<dbReference type="Proteomes" id="UP000030854">
    <property type="component" value="Unassembled WGS sequence"/>
</dbReference>
<comment type="subcellular location">
    <subcellularLocation>
        <location evidence="1 6">Mitochondrion</location>
    </subcellularLocation>
</comment>
<dbReference type="AlphaFoldDB" id="A0A0B1P662"/>
<keyword evidence="5 6" id="KW-0496">Mitochondrion</keyword>
<sequence>MQRLSLLVSPKRCSFLIQNLSVALVSSRNIQISSTSVAECREDALLGDISSDPADAKFEVLGTPYSILSASLSASQNFYTQRGTLIGIHGKPENTRSKLVLLEPFRRSLLGIPFLYQKISSTSPTNLLISTKSPITSFTVLKLDGSIDWMIAQTKALVAWTGQSLSFSPVFNRGLGVAYWGTTKVTGRGLMALCGTGNIYQIQLRDGEEYIVHPGNILAYTISQQHPPQPYRLSNFRLYVPSMKSSAVIVDLKFIQSLRQSYIWQRLIYYYRIIRTFMRQIIWGDQLYLKFNGPMKILISSRATKIGDILTSQEINELAEAKSANPLSLEKNH</sequence>
<dbReference type="PANTHER" id="PTHR36959">
    <property type="entry name" value="ALTERED INHERITANCE OF MITOCHONDRIA PROTEIN 24, MITOCHONDRIAL"/>
    <property type="match status" value="1"/>
</dbReference>
<protein>
    <recommendedName>
        <fullName evidence="3 6">Altered inheritance of mitochondria protein 24, mitochondrial</fullName>
    </recommendedName>
</protein>
<evidence type="ECO:0000256" key="5">
    <source>
        <dbReference type="ARBA" id="ARBA00023128"/>
    </source>
</evidence>
<accession>A0A0B1P662</accession>
<evidence type="ECO:0000256" key="1">
    <source>
        <dbReference type="ARBA" id="ARBA00004173"/>
    </source>
</evidence>
<keyword evidence="8" id="KW-1185">Reference proteome</keyword>
<gene>
    <name evidence="7" type="ORF">EV44_g0393</name>
</gene>
<dbReference type="Gene3D" id="3.60.160.10">
    <property type="entry name" value="Mitochondrial biogenesis AIM24"/>
    <property type="match status" value="1"/>
</dbReference>
<dbReference type="PANTHER" id="PTHR36959:SF2">
    <property type="entry name" value="ALTERED INHERITANCE OF MITOCHONDRIA PROTEIN 24, MITOCHONDRIAL"/>
    <property type="match status" value="1"/>
</dbReference>
<evidence type="ECO:0000256" key="2">
    <source>
        <dbReference type="ARBA" id="ARBA00009322"/>
    </source>
</evidence>
<dbReference type="Pfam" id="PF01987">
    <property type="entry name" value="AIM24"/>
    <property type="match status" value="1"/>
</dbReference>
<dbReference type="InterPro" id="IPR002838">
    <property type="entry name" value="AIM24"/>
</dbReference>
<evidence type="ECO:0000313" key="8">
    <source>
        <dbReference type="Proteomes" id="UP000030854"/>
    </source>
</evidence>
<evidence type="ECO:0000256" key="6">
    <source>
        <dbReference type="RuleBase" id="RU363045"/>
    </source>
</evidence>
<evidence type="ECO:0000256" key="3">
    <source>
        <dbReference type="ARBA" id="ARBA00013287"/>
    </source>
</evidence>
<keyword evidence="4" id="KW-0809">Transit peptide</keyword>
<dbReference type="GO" id="GO:0005743">
    <property type="term" value="C:mitochondrial inner membrane"/>
    <property type="evidence" value="ECO:0007669"/>
    <property type="project" value="TreeGrafter"/>
</dbReference>
<dbReference type="InterPro" id="IPR016031">
    <property type="entry name" value="Trp_RNA-bd_attenuator-like_dom"/>
</dbReference>
<name>A0A0B1P662_UNCNE</name>
<dbReference type="GO" id="GO:0007007">
    <property type="term" value="P:inner mitochondrial membrane organization"/>
    <property type="evidence" value="ECO:0007669"/>
    <property type="project" value="TreeGrafter"/>
</dbReference>
<comment type="caution">
    <text evidence="7">The sequence shown here is derived from an EMBL/GenBank/DDBJ whole genome shotgun (WGS) entry which is preliminary data.</text>
</comment>
<dbReference type="OrthoDB" id="5295771at2759"/>
<dbReference type="HOGENOM" id="CLU_046558_1_0_1"/>